<name>A0A484M926_9ASTE</name>
<organism evidence="1 2">
    <name type="scientific">Cuscuta campestris</name>
    <dbReference type="NCBI Taxonomy" id="132261"/>
    <lineage>
        <taxon>Eukaryota</taxon>
        <taxon>Viridiplantae</taxon>
        <taxon>Streptophyta</taxon>
        <taxon>Embryophyta</taxon>
        <taxon>Tracheophyta</taxon>
        <taxon>Spermatophyta</taxon>
        <taxon>Magnoliopsida</taxon>
        <taxon>eudicotyledons</taxon>
        <taxon>Gunneridae</taxon>
        <taxon>Pentapetalae</taxon>
        <taxon>asterids</taxon>
        <taxon>lamiids</taxon>
        <taxon>Solanales</taxon>
        <taxon>Convolvulaceae</taxon>
        <taxon>Cuscuteae</taxon>
        <taxon>Cuscuta</taxon>
        <taxon>Cuscuta subgen. Grammica</taxon>
        <taxon>Cuscuta sect. Cleistogrammica</taxon>
    </lineage>
</organism>
<dbReference type="Proteomes" id="UP000595140">
    <property type="component" value="Unassembled WGS sequence"/>
</dbReference>
<protein>
    <submittedName>
        <fullName evidence="1">Uncharacterized protein</fullName>
    </submittedName>
</protein>
<proteinExistence type="predicted"/>
<reference evidence="1 2" key="1">
    <citation type="submission" date="2018-04" db="EMBL/GenBank/DDBJ databases">
        <authorList>
            <person name="Vogel A."/>
        </authorList>
    </citation>
    <scope>NUCLEOTIDE SEQUENCE [LARGE SCALE GENOMIC DNA]</scope>
</reference>
<dbReference type="EMBL" id="OOIL02002916">
    <property type="protein sequence ID" value="VFQ85373.1"/>
    <property type="molecule type" value="Genomic_DNA"/>
</dbReference>
<accession>A0A484M926</accession>
<dbReference type="AlphaFoldDB" id="A0A484M926"/>
<keyword evidence="2" id="KW-1185">Reference proteome</keyword>
<evidence type="ECO:0000313" key="1">
    <source>
        <dbReference type="EMBL" id="VFQ85373.1"/>
    </source>
</evidence>
<sequence>MDAIFPNIGIPESFTTSQTQLLHLKPAPRLTISILSPFFNLFLASMYPRTYHSPPADVSPHRCNDILVGSKSYSLSPRLAPTPSITARPPGCRQKCSIPVFMLTTPVIARIGHFLLPCVFTCCFDLFAIVPAAVFEFFGAPIQLAVRKCAERFPLFQEYITITAKHAERSEDSMIGAMGDAGVLLAGYGIYKVIDYRHEKEFLKRSAERERRMECLKAGWTSE</sequence>
<evidence type="ECO:0000313" key="2">
    <source>
        <dbReference type="Proteomes" id="UP000595140"/>
    </source>
</evidence>
<gene>
    <name evidence="1" type="ORF">CCAM_LOCUS27149</name>
</gene>
<dbReference type="OrthoDB" id="1944671at2759"/>